<feature type="non-terminal residue" evidence="10">
    <location>
        <position position="1"/>
    </location>
</feature>
<evidence type="ECO:0000256" key="5">
    <source>
        <dbReference type="ARBA" id="ARBA00022825"/>
    </source>
</evidence>
<evidence type="ECO:0000313" key="11">
    <source>
        <dbReference type="Proteomes" id="UP000051574"/>
    </source>
</evidence>
<gene>
    <name evidence="10" type="ORF">AMK59_4617</name>
</gene>
<evidence type="ECO:0000256" key="7">
    <source>
        <dbReference type="ARBA" id="ARBA00023157"/>
    </source>
</evidence>
<dbReference type="EMBL" id="LJIG01009130">
    <property type="protein sequence ID" value="KRT83696.1"/>
    <property type="molecule type" value="Genomic_DNA"/>
</dbReference>
<dbReference type="InterPro" id="IPR001314">
    <property type="entry name" value="Peptidase_S1A"/>
</dbReference>
<dbReference type="GO" id="GO:0004252">
    <property type="term" value="F:serine-type endopeptidase activity"/>
    <property type="evidence" value="ECO:0007669"/>
    <property type="project" value="InterPro"/>
</dbReference>
<dbReference type="PRINTS" id="PR00722">
    <property type="entry name" value="CHYMOTRYPSIN"/>
</dbReference>
<dbReference type="AlphaFoldDB" id="A0A0T6B8N1"/>
<evidence type="ECO:0000313" key="10">
    <source>
        <dbReference type="EMBL" id="KRT83696.1"/>
    </source>
</evidence>
<dbReference type="PANTHER" id="PTHR24276:SF91">
    <property type="entry name" value="AT26814P-RELATED"/>
    <property type="match status" value="1"/>
</dbReference>
<dbReference type="InterPro" id="IPR043504">
    <property type="entry name" value="Peptidase_S1_PA_chymotrypsin"/>
</dbReference>
<sequence length="257" mass="26884">VKMFHFVLVATLVACASASTLRRRVPQLDGRIVGGNSVDISDYPYQIFLQRYGSHICGGSVISEDFVVTAAHCTYGSSATTLSVRADFSVRGSGGSVVQVTAINQHPSFDYWNHDNDISVLRLASALNLSEAIAPIGLPSENQEFEAGTTAVVSGWGTTSQGGSSSLQLQAVEVPLVSNSECQSAYGTYEITDQMLCAGIEGGGKDACQDDSGGPLVVDGVLVGIVSWGIGCAEPEYLGVYSSVPALRSYISEVSGI</sequence>
<feature type="signal peptide" evidence="8">
    <location>
        <begin position="1"/>
        <end position="18"/>
    </location>
</feature>
<dbReference type="Gene3D" id="2.40.10.10">
    <property type="entry name" value="Trypsin-like serine proteases"/>
    <property type="match status" value="2"/>
</dbReference>
<accession>A0A0T6B8N1</accession>
<reference evidence="10 11" key="1">
    <citation type="submission" date="2015-09" db="EMBL/GenBank/DDBJ databases">
        <title>Draft genome of the scarab beetle Oryctes borbonicus.</title>
        <authorList>
            <person name="Meyer J.M."/>
            <person name="Markov G.V."/>
            <person name="Baskaran P."/>
            <person name="Herrmann M."/>
            <person name="Sommer R.J."/>
            <person name="Roedelsperger C."/>
        </authorList>
    </citation>
    <scope>NUCLEOTIDE SEQUENCE [LARGE SCALE GENOMIC DNA]</scope>
    <source>
        <strain evidence="10">OB123</strain>
        <tissue evidence="10">Whole animal</tissue>
    </source>
</reference>
<evidence type="ECO:0000259" key="9">
    <source>
        <dbReference type="PROSITE" id="PS50240"/>
    </source>
</evidence>
<dbReference type="PROSITE" id="PS50240">
    <property type="entry name" value="TRYPSIN_DOM"/>
    <property type="match status" value="1"/>
</dbReference>
<keyword evidence="7" id="KW-1015">Disulfide bond</keyword>
<evidence type="ECO:0000256" key="3">
    <source>
        <dbReference type="ARBA" id="ARBA00022729"/>
    </source>
</evidence>
<evidence type="ECO:0000256" key="1">
    <source>
        <dbReference type="ARBA" id="ARBA00007664"/>
    </source>
</evidence>
<dbReference type="InterPro" id="IPR018114">
    <property type="entry name" value="TRYPSIN_HIS"/>
</dbReference>
<dbReference type="PANTHER" id="PTHR24276">
    <property type="entry name" value="POLYSERASE-RELATED"/>
    <property type="match status" value="1"/>
</dbReference>
<proteinExistence type="inferred from homology"/>
<dbReference type="InterPro" id="IPR009003">
    <property type="entry name" value="Peptidase_S1_PA"/>
</dbReference>
<dbReference type="OrthoDB" id="10059102at2759"/>
<keyword evidence="4" id="KW-0378">Hydrolase</keyword>
<evidence type="ECO:0000256" key="2">
    <source>
        <dbReference type="ARBA" id="ARBA00022670"/>
    </source>
</evidence>
<evidence type="ECO:0000256" key="8">
    <source>
        <dbReference type="SAM" id="SignalP"/>
    </source>
</evidence>
<comment type="caution">
    <text evidence="10">The sequence shown here is derived from an EMBL/GenBank/DDBJ whole genome shotgun (WGS) entry which is preliminary data.</text>
</comment>
<feature type="domain" description="Peptidase S1" evidence="9">
    <location>
        <begin position="32"/>
        <end position="256"/>
    </location>
</feature>
<dbReference type="GO" id="GO:0006508">
    <property type="term" value="P:proteolysis"/>
    <property type="evidence" value="ECO:0007669"/>
    <property type="project" value="UniProtKB-KW"/>
</dbReference>
<organism evidence="10 11">
    <name type="scientific">Oryctes borbonicus</name>
    <dbReference type="NCBI Taxonomy" id="1629725"/>
    <lineage>
        <taxon>Eukaryota</taxon>
        <taxon>Metazoa</taxon>
        <taxon>Ecdysozoa</taxon>
        <taxon>Arthropoda</taxon>
        <taxon>Hexapoda</taxon>
        <taxon>Insecta</taxon>
        <taxon>Pterygota</taxon>
        <taxon>Neoptera</taxon>
        <taxon>Endopterygota</taxon>
        <taxon>Coleoptera</taxon>
        <taxon>Polyphaga</taxon>
        <taxon>Scarabaeiformia</taxon>
        <taxon>Scarabaeidae</taxon>
        <taxon>Dynastinae</taxon>
        <taxon>Oryctes</taxon>
    </lineage>
</organism>
<dbReference type="SMART" id="SM00020">
    <property type="entry name" value="Tryp_SPc"/>
    <property type="match status" value="1"/>
</dbReference>
<protein>
    <submittedName>
        <fullName evidence="10">Trypsin</fullName>
    </submittedName>
</protein>
<dbReference type="Proteomes" id="UP000051574">
    <property type="component" value="Unassembled WGS sequence"/>
</dbReference>
<dbReference type="Pfam" id="PF00089">
    <property type="entry name" value="Trypsin"/>
    <property type="match status" value="1"/>
</dbReference>
<evidence type="ECO:0000256" key="4">
    <source>
        <dbReference type="ARBA" id="ARBA00022801"/>
    </source>
</evidence>
<comment type="similarity">
    <text evidence="1">Belongs to the peptidase S1 family.</text>
</comment>
<evidence type="ECO:0000256" key="6">
    <source>
        <dbReference type="ARBA" id="ARBA00023145"/>
    </source>
</evidence>
<name>A0A0T6B8N1_9SCAR</name>
<dbReference type="SUPFAM" id="SSF50494">
    <property type="entry name" value="Trypsin-like serine proteases"/>
    <property type="match status" value="1"/>
</dbReference>
<keyword evidence="6" id="KW-0865">Zymogen</keyword>
<keyword evidence="3 8" id="KW-0732">Signal</keyword>
<keyword evidence="11" id="KW-1185">Reference proteome</keyword>
<dbReference type="CDD" id="cd00190">
    <property type="entry name" value="Tryp_SPc"/>
    <property type="match status" value="1"/>
</dbReference>
<feature type="chain" id="PRO_5006668475" evidence="8">
    <location>
        <begin position="19"/>
        <end position="257"/>
    </location>
</feature>
<keyword evidence="5" id="KW-0720">Serine protease</keyword>
<dbReference type="InterPro" id="IPR001254">
    <property type="entry name" value="Trypsin_dom"/>
</dbReference>
<dbReference type="PROSITE" id="PS00134">
    <property type="entry name" value="TRYPSIN_HIS"/>
    <property type="match status" value="1"/>
</dbReference>
<dbReference type="InterPro" id="IPR050430">
    <property type="entry name" value="Peptidase_S1"/>
</dbReference>
<keyword evidence="2" id="KW-0645">Protease</keyword>
<dbReference type="FunFam" id="2.40.10.10:FF:000077">
    <property type="entry name" value="Predicted protein"/>
    <property type="match status" value="1"/>
</dbReference>